<keyword evidence="2" id="KW-1133">Transmembrane helix</keyword>
<dbReference type="RefSeq" id="WP_098464885.1">
    <property type="nucleotide sequence ID" value="NZ_PDJJ01000001.1"/>
</dbReference>
<evidence type="ECO:0000313" key="4">
    <source>
        <dbReference type="Proteomes" id="UP000224130"/>
    </source>
</evidence>
<evidence type="ECO:0000256" key="2">
    <source>
        <dbReference type="SAM" id="Phobius"/>
    </source>
</evidence>
<proteinExistence type="predicted"/>
<dbReference type="Proteomes" id="UP000224130">
    <property type="component" value="Unassembled WGS sequence"/>
</dbReference>
<keyword evidence="2" id="KW-0812">Transmembrane</keyword>
<dbReference type="AlphaFoldDB" id="A0A2A9EZY6"/>
<keyword evidence="2" id="KW-0472">Membrane</keyword>
<organism evidence="3 4">
    <name type="scientific">Isoptericola jiangsuensis</name>
    <dbReference type="NCBI Taxonomy" id="548579"/>
    <lineage>
        <taxon>Bacteria</taxon>
        <taxon>Bacillati</taxon>
        <taxon>Actinomycetota</taxon>
        <taxon>Actinomycetes</taxon>
        <taxon>Micrococcales</taxon>
        <taxon>Promicromonosporaceae</taxon>
        <taxon>Isoptericola</taxon>
    </lineage>
</organism>
<evidence type="ECO:0000313" key="3">
    <source>
        <dbReference type="EMBL" id="PFG44717.1"/>
    </source>
</evidence>
<feature type="transmembrane region" description="Helical" evidence="2">
    <location>
        <begin position="32"/>
        <end position="55"/>
    </location>
</feature>
<feature type="region of interest" description="Disordered" evidence="1">
    <location>
        <begin position="85"/>
        <end position="117"/>
    </location>
</feature>
<reference evidence="3 4" key="1">
    <citation type="submission" date="2017-10" db="EMBL/GenBank/DDBJ databases">
        <title>Sequencing the genomes of 1000 actinobacteria strains.</title>
        <authorList>
            <person name="Klenk H.-P."/>
        </authorList>
    </citation>
    <scope>NUCLEOTIDE SEQUENCE [LARGE SCALE GENOMIC DNA]</scope>
    <source>
        <strain evidence="3 4">DSM 21863</strain>
    </source>
</reference>
<dbReference type="OrthoDB" id="4955106at2"/>
<gene>
    <name evidence="3" type="ORF">ATJ88_3453</name>
</gene>
<sequence>MEPSDLLDEYLSGGGPGGEVVFDDPMFAEPTFGAFGSFFGIVVVLVVAFAVFGVVMSLRRARKLRDAGIDPLDPTTDLQIRYMQRTGMTAEPGTGGPPIAGPPAPAAGPASTPPRSVEDRLAEVDRLYEAGTITTVERDAARARVLGTI</sequence>
<protein>
    <submittedName>
        <fullName evidence="3">Uncharacterized protein</fullName>
    </submittedName>
</protein>
<accession>A0A2A9EZY6</accession>
<name>A0A2A9EZY6_9MICO</name>
<keyword evidence="4" id="KW-1185">Reference proteome</keyword>
<comment type="caution">
    <text evidence="3">The sequence shown here is derived from an EMBL/GenBank/DDBJ whole genome shotgun (WGS) entry which is preliminary data.</text>
</comment>
<dbReference type="EMBL" id="PDJJ01000001">
    <property type="protein sequence ID" value="PFG44717.1"/>
    <property type="molecule type" value="Genomic_DNA"/>
</dbReference>
<evidence type="ECO:0000256" key="1">
    <source>
        <dbReference type="SAM" id="MobiDB-lite"/>
    </source>
</evidence>